<keyword evidence="2" id="KW-0067">ATP-binding</keyword>
<gene>
    <name evidence="4" type="ordered locus">Metin_1116</name>
</gene>
<dbReference type="InterPro" id="IPR017871">
    <property type="entry name" value="ABC_transporter-like_CS"/>
</dbReference>
<dbReference type="KEGG" id="mif:Metin_1116"/>
<keyword evidence="5" id="KW-1185">Reference proteome</keyword>
<dbReference type="InterPro" id="IPR003593">
    <property type="entry name" value="AAA+_ATPase"/>
</dbReference>
<evidence type="ECO:0000313" key="4">
    <source>
        <dbReference type="EMBL" id="ADG13770.1"/>
    </source>
</evidence>
<dbReference type="Proteomes" id="UP000002061">
    <property type="component" value="Chromosome"/>
</dbReference>
<dbReference type="GO" id="GO:0016887">
    <property type="term" value="F:ATP hydrolysis activity"/>
    <property type="evidence" value="ECO:0007669"/>
    <property type="project" value="InterPro"/>
</dbReference>
<dbReference type="eggNOG" id="arCOG04236">
    <property type="taxonomic scope" value="Archaea"/>
</dbReference>
<evidence type="ECO:0000259" key="3">
    <source>
        <dbReference type="PROSITE" id="PS50893"/>
    </source>
</evidence>
<dbReference type="Gene3D" id="3.40.50.300">
    <property type="entry name" value="P-loop containing nucleotide triphosphate hydrolases"/>
    <property type="match status" value="1"/>
</dbReference>
<accession>D5VT67</accession>
<dbReference type="RefSeq" id="WP_013100515.1">
    <property type="nucleotide sequence ID" value="NC_014122.1"/>
</dbReference>
<dbReference type="STRING" id="573063.Metin_1116"/>
<feature type="domain" description="ABC transporter" evidence="3">
    <location>
        <begin position="2"/>
        <end position="236"/>
    </location>
</feature>
<dbReference type="OrthoDB" id="18492at2157"/>
<dbReference type="PROSITE" id="PS50893">
    <property type="entry name" value="ABC_TRANSPORTER_2"/>
    <property type="match status" value="1"/>
</dbReference>
<dbReference type="PANTHER" id="PTHR43204:SF2">
    <property type="entry name" value="ABC TRANSPORTER, ATP-BINDING PROTEIN"/>
    <property type="match status" value="1"/>
</dbReference>
<dbReference type="InterPro" id="IPR010230">
    <property type="entry name" value="FeS-cluster_ATPase_SufC"/>
</dbReference>
<name>D5VT67_METIM</name>
<reference evidence="4" key="1">
    <citation type="submission" date="2010-04" db="EMBL/GenBank/DDBJ databases">
        <title>Complete sequence of Methanocaldococcus infernus ME.</title>
        <authorList>
            <consortium name="US DOE Joint Genome Institute"/>
            <person name="Lucas S."/>
            <person name="Copeland A."/>
            <person name="Lapidus A."/>
            <person name="Cheng J.-F."/>
            <person name="Bruce D."/>
            <person name="Goodwin L."/>
            <person name="Pitluck S."/>
            <person name="Munk A.C."/>
            <person name="Detter J.C."/>
            <person name="Han C."/>
            <person name="Tapia R."/>
            <person name="Land M."/>
            <person name="Hauser L."/>
            <person name="Kyrpides N."/>
            <person name="Mikhailova N."/>
            <person name="Sieprawska-Lupa M."/>
            <person name="Whitman W.B."/>
            <person name="Woyke T."/>
        </authorList>
    </citation>
    <scope>NUCLEOTIDE SEQUENCE [LARGE SCALE GENOMIC DNA]</scope>
    <source>
        <strain evidence="4">ME</strain>
    </source>
</reference>
<dbReference type="CDD" id="cd03217">
    <property type="entry name" value="ABC_FeS_Assembly"/>
    <property type="match status" value="1"/>
</dbReference>
<keyword evidence="1" id="KW-0547">Nucleotide-binding</keyword>
<dbReference type="EMBL" id="CP002009">
    <property type="protein sequence ID" value="ADG13770.1"/>
    <property type="molecule type" value="Genomic_DNA"/>
</dbReference>
<protein>
    <submittedName>
        <fullName evidence="4">ABC transporter related protein</fullName>
    </submittedName>
</protein>
<organism evidence="4 5">
    <name type="scientific">Methanocaldococcus infernus (strain DSM 11812 / JCM 15783 / ME)</name>
    <dbReference type="NCBI Taxonomy" id="573063"/>
    <lineage>
        <taxon>Archaea</taxon>
        <taxon>Methanobacteriati</taxon>
        <taxon>Methanobacteriota</taxon>
        <taxon>Methanomada group</taxon>
        <taxon>Methanococci</taxon>
        <taxon>Methanococcales</taxon>
        <taxon>Methanocaldococcaceae</taxon>
        <taxon>Methanocaldococcus</taxon>
    </lineage>
</organism>
<evidence type="ECO:0000256" key="1">
    <source>
        <dbReference type="ARBA" id="ARBA00022741"/>
    </source>
</evidence>
<dbReference type="GO" id="GO:0005524">
    <property type="term" value="F:ATP binding"/>
    <property type="evidence" value="ECO:0007669"/>
    <property type="project" value="UniProtKB-KW"/>
</dbReference>
<dbReference type="AlphaFoldDB" id="D5VT67"/>
<evidence type="ECO:0000313" key="5">
    <source>
        <dbReference type="Proteomes" id="UP000002061"/>
    </source>
</evidence>
<dbReference type="SUPFAM" id="SSF52540">
    <property type="entry name" value="P-loop containing nucleoside triphosphate hydrolases"/>
    <property type="match status" value="1"/>
</dbReference>
<dbReference type="InterPro" id="IPR003439">
    <property type="entry name" value="ABC_transporter-like_ATP-bd"/>
</dbReference>
<proteinExistence type="predicted"/>
<dbReference type="GeneID" id="9132133"/>
<dbReference type="SMART" id="SM00382">
    <property type="entry name" value="AAA"/>
    <property type="match status" value="1"/>
</dbReference>
<dbReference type="PROSITE" id="PS00211">
    <property type="entry name" value="ABC_TRANSPORTER_1"/>
    <property type="match status" value="1"/>
</dbReference>
<sequence length="238" mass="26536">MLKVENLKVKRGNKEILKGINLEVKKNEIHTIIGPNGAGKSTLAYTLMGVSGYKPSGGKIIFKGEDITNKSITERARLGLTLAWQEPARFEGIKVRDYLKIGMNKKYAGREEEKIREALELVGLNPERYLDRYVDESLSGGERKRIELASIICIEPDLAILDEPDSGIDMVSIDEIGKVFKYLKNKGCSLLVITHREELSKYGDRASLICGGEVIKTGKPDEVANFYKRRCGKCKVSA</sequence>
<dbReference type="Pfam" id="PF00005">
    <property type="entry name" value="ABC_tran"/>
    <property type="match status" value="1"/>
</dbReference>
<dbReference type="InterPro" id="IPR027417">
    <property type="entry name" value="P-loop_NTPase"/>
</dbReference>
<dbReference type="PANTHER" id="PTHR43204">
    <property type="entry name" value="ABC TRANSPORTER I FAMILY MEMBER 6, CHLOROPLASTIC"/>
    <property type="match status" value="1"/>
</dbReference>
<dbReference type="HOGENOM" id="CLU_000604_1_2_2"/>
<evidence type="ECO:0000256" key="2">
    <source>
        <dbReference type="ARBA" id="ARBA00022840"/>
    </source>
</evidence>